<dbReference type="PANTHER" id="PTHR47529:SF1">
    <property type="entry name" value="PERIPLASMIC CHAPERONE PPID"/>
    <property type="match status" value="1"/>
</dbReference>
<dbReference type="OrthoDB" id="9812372at2"/>
<evidence type="ECO:0000256" key="4">
    <source>
        <dbReference type="ARBA" id="ARBA00022692"/>
    </source>
</evidence>
<dbReference type="AlphaFoldDB" id="A0A0U3L5P0"/>
<evidence type="ECO:0000256" key="3">
    <source>
        <dbReference type="ARBA" id="ARBA00022519"/>
    </source>
</evidence>
<evidence type="ECO:0000256" key="9">
    <source>
        <dbReference type="ARBA" id="ARBA00040743"/>
    </source>
</evidence>
<keyword evidence="7" id="KW-0143">Chaperone</keyword>
<dbReference type="PROSITE" id="PS50198">
    <property type="entry name" value="PPIC_PPIASE_2"/>
    <property type="match status" value="1"/>
</dbReference>
<sequence length="643" mass="70004">MFDFVRKHTRLLQFLLLIVILPSFVLVGVEGYSRFMDGSNSAVASVGDRKITQTEWDAAVRDQQERMRQQAPNADPKLFDTPEMRRQVLDTLVRDRVVATAVEKEHRSLSDQQLVSLIRTDPQLSFLYDESGKLRKEMLSAMGLTADGLLARVRQGALSNQVLGPIAESALPTQSSANLAFDALLQQREVQFQRFDVREFAATLTPTDADLETFYKDPKVSAKFVQPETADIEYVVLDQAALSSNVTINPADVEGFYKQNEKNFKAPEERRASHILVKTTPDMSAADKAKAKAKAESLLAEAKKNPDGFAELAKKNSDDPGSAARGGDLDFFGEGAMVKPFQDAAFSMKEGEISNLVESDFGYHIIKLTGIRGGKLRPLEEVRPEIEAALRKELAQKRYTEMADDFGNLVYEQSDSLKPAADKFKLTVQKATVQRKPAANATGVLASSKLLDAVFANDTLNNKRNTAAVETGSSQLVSARVVAYHPSRTPALADVKAAVAAAWVQQHAKEAATKAGQARLAELQKGGDAKGLSEATVVSRAKPSGLQGKALEQVLRADTSKLPAFVGVDAGDGQYLVVRINKVLPRDPSLIDPKRASDQYAQTWAAAELMSFYNAMKTQYKAAIKPAVQKSLAASEAASSPAP</sequence>
<name>A0A0U3L5P0_9BURK</name>
<dbReference type="KEGG" id="rdp:RD2015_2115"/>
<dbReference type="Gene3D" id="1.10.4030.10">
    <property type="entry name" value="Porin chaperone SurA, peptide-binding domain"/>
    <property type="match status" value="1"/>
</dbReference>
<dbReference type="Proteomes" id="UP000060699">
    <property type="component" value="Chromosome"/>
</dbReference>
<keyword evidence="12" id="KW-1185">Reference proteome</keyword>
<reference evidence="11 12" key="1">
    <citation type="submission" date="2015-12" db="EMBL/GenBank/DDBJ databases">
        <title>Complete genome of Roseateles depolymerans KCTC 42856.</title>
        <authorList>
            <person name="Kim K.M."/>
        </authorList>
    </citation>
    <scope>NUCLEOTIDE SEQUENCE [LARGE SCALE GENOMIC DNA]</scope>
    <source>
        <strain evidence="11 12">KCTC 42856</strain>
    </source>
</reference>
<dbReference type="InterPro" id="IPR052029">
    <property type="entry name" value="PpiD_chaperone"/>
</dbReference>
<evidence type="ECO:0000256" key="6">
    <source>
        <dbReference type="ARBA" id="ARBA00023136"/>
    </source>
</evidence>
<comment type="subcellular location">
    <subcellularLocation>
        <location evidence="1">Cell inner membrane</location>
        <topology evidence="1">Single-pass type II membrane protein</topology>
        <orientation evidence="1">Periplasmic side</orientation>
    </subcellularLocation>
</comment>
<comment type="similarity">
    <text evidence="8">Belongs to the PpiD chaperone family.</text>
</comment>
<dbReference type="Gene3D" id="3.10.50.40">
    <property type="match status" value="1"/>
</dbReference>
<dbReference type="GO" id="GO:0003755">
    <property type="term" value="F:peptidyl-prolyl cis-trans isomerase activity"/>
    <property type="evidence" value="ECO:0007669"/>
    <property type="project" value="InterPro"/>
</dbReference>
<dbReference type="STRING" id="76731.RD2015_2115"/>
<keyword evidence="6" id="KW-0472">Membrane</keyword>
<dbReference type="PATRIC" id="fig|76731.3.peg.2165"/>
<dbReference type="RefSeq" id="WP_058934839.1">
    <property type="nucleotide sequence ID" value="NZ_CP013729.1"/>
</dbReference>
<evidence type="ECO:0000256" key="1">
    <source>
        <dbReference type="ARBA" id="ARBA00004382"/>
    </source>
</evidence>
<dbReference type="PANTHER" id="PTHR47529">
    <property type="entry name" value="PEPTIDYL-PROLYL CIS-TRANS ISOMERASE D"/>
    <property type="match status" value="1"/>
</dbReference>
<keyword evidence="5" id="KW-1133">Transmembrane helix</keyword>
<evidence type="ECO:0000256" key="7">
    <source>
        <dbReference type="ARBA" id="ARBA00023186"/>
    </source>
</evidence>
<evidence type="ECO:0000313" key="12">
    <source>
        <dbReference type="Proteomes" id="UP000060699"/>
    </source>
</evidence>
<evidence type="ECO:0000256" key="8">
    <source>
        <dbReference type="ARBA" id="ARBA00038408"/>
    </source>
</evidence>
<protein>
    <recommendedName>
        <fullName evidence="9">Periplasmic chaperone PpiD</fullName>
    </recommendedName>
    <alternativeName>
        <fullName evidence="10">Periplasmic folding chaperone</fullName>
    </alternativeName>
</protein>
<dbReference type="InterPro" id="IPR046357">
    <property type="entry name" value="PPIase_dom_sf"/>
</dbReference>
<gene>
    <name evidence="11" type="ORF">RD2015_2115</name>
</gene>
<evidence type="ECO:0000256" key="10">
    <source>
        <dbReference type="ARBA" id="ARBA00042775"/>
    </source>
</evidence>
<proteinExistence type="inferred from homology"/>
<evidence type="ECO:0000256" key="5">
    <source>
        <dbReference type="ARBA" id="ARBA00022989"/>
    </source>
</evidence>
<dbReference type="EMBL" id="CP013729">
    <property type="protein sequence ID" value="ALV06590.1"/>
    <property type="molecule type" value="Genomic_DNA"/>
</dbReference>
<evidence type="ECO:0000313" key="11">
    <source>
        <dbReference type="EMBL" id="ALV06590.1"/>
    </source>
</evidence>
<dbReference type="InterPro" id="IPR027304">
    <property type="entry name" value="Trigger_fact/SurA_dom_sf"/>
</dbReference>
<dbReference type="Pfam" id="PF13616">
    <property type="entry name" value="Rotamase_3"/>
    <property type="match status" value="1"/>
</dbReference>
<keyword evidence="4 11" id="KW-0812">Transmembrane</keyword>
<keyword evidence="3" id="KW-0997">Cell inner membrane</keyword>
<keyword evidence="11" id="KW-0413">Isomerase</keyword>
<accession>A0A0U3L5P0</accession>
<organism evidence="11 12">
    <name type="scientific">Roseateles depolymerans</name>
    <dbReference type="NCBI Taxonomy" id="76731"/>
    <lineage>
        <taxon>Bacteria</taxon>
        <taxon>Pseudomonadati</taxon>
        <taxon>Pseudomonadota</taxon>
        <taxon>Betaproteobacteria</taxon>
        <taxon>Burkholderiales</taxon>
        <taxon>Sphaerotilaceae</taxon>
        <taxon>Roseateles</taxon>
    </lineage>
</organism>
<evidence type="ECO:0000256" key="2">
    <source>
        <dbReference type="ARBA" id="ARBA00022475"/>
    </source>
</evidence>
<dbReference type="SUPFAM" id="SSF54534">
    <property type="entry name" value="FKBP-like"/>
    <property type="match status" value="1"/>
</dbReference>
<dbReference type="GO" id="GO:0005886">
    <property type="term" value="C:plasma membrane"/>
    <property type="evidence" value="ECO:0007669"/>
    <property type="project" value="UniProtKB-SubCell"/>
</dbReference>
<keyword evidence="2" id="KW-1003">Cell membrane</keyword>
<dbReference type="Pfam" id="PF13624">
    <property type="entry name" value="SurA_N_3"/>
    <property type="match status" value="1"/>
</dbReference>
<dbReference type="InterPro" id="IPR000297">
    <property type="entry name" value="PPIase_PpiC"/>
</dbReference>
<dbReference type="SUPFAM" id="SSF109998">
    <property type="entry name" value="Triger factor/SurA peptide-binding domain-like"/>
    <property type="match status" value="1"/>
</dbReference>